<dbReference type="EMBL" id="UHIO01000001">
    <property type="protein sequence ID" value="SUP44389.1"/>
    <property type="molecule type" value="Genomic_DNA"/>
</dbReference>
<dbReference type="SUPFAM" id="SSF54523">
    <property type="entry name" value="Pili subunits"/>
    <property type="match status" value="1"/>
</dbReference>
<dbReference type="InterPro" id="IPR050149">
    <property type="entry name" value="Collagen_superfamily"/>
</dbReference>
<evidence type="ECO:0000259" key="12">
    <source>
        <dbReference type="PROSITE" id="PS51272"/>
    </source>
</evidence>
<accession>A0A380NMG4</accession>
<dbReference type="OrthoDB" id="1626884at2"/>
<dbReference type="SUPFAM" id="SSF101967">
    <property type="entry name" value="Adhesin YadA, collagen-binding domain"/>
    <property type="match status" value="4"/>
</dbReference>
<keyword evidence="7" id="KW-0732">Signal</keyword>
<evidence type="ECO:0000256" key="11">
    <source>
        <dbReference type="SAM" id="MobiDB-lite"/>
    </source>
</evidence>
<dbReference type="Gene3D" id="2.20.70.140">
    <property type="match status" value="2"/>
</dbReference>
<dbReference type="InterPro" id="IPR011049">
    <property type="entry name" value="Serralysin-like_metalloprot_C"/>
</dbReference>
<keyword evidence="5" id="KW-1134">Transmembrane beta strand</keyword>
<dbReference type="PANTHER" id="PTHR24023:SF1082">
    <property type="entry name" value="COLLAGEN TRIPLE HELIX REPEAT"/>
    <property type="match status" value="1"/>
</dbReference>
<feature type="compositionally biased region" description="Polar residues" evidence="11">
    <location>
        <begin position="546"/>
        <end position="559"/>
    </location>
</feature>
<dbReference type="InterPro" id="IPR024973">
    <property type="entry name" value="ESPR"/>
</dbReference>
<feature type="region of interest" description="Disordered" evidence="11">
    <location>
        <begin position="815"/>
        <end position="835"/>
    </location>
</feature>
<keyword evidence="4" id="KW-0813">Transport</keyword>
<dbReference type="PROSITE" id="PS51272">
    <property type="entry name" value="SLH"/>
    <property type="match status" value="1"/>
</dbReference>
<evidence type="ECO:0000256" key="3">
    <source>
        <dbReference type="ARBA" id="ARBA00005848"/>
    </source>
</evidence>
<comment type="similarity">
    <text evidence="3">Belongs to the autotransporter-2 (AT-2) (TC 1.B.40) family.</text>
</comment>
<dbReference type="PANTHER" id="PTHR24023">
    <property type="entry name" value="COLLAGEN ALPHA"/>
    <property type="match status" value="1"/>
</dbReference>
<feature type="region of interest" description="Disordered" evidence="11">
    <location>
        <begin position="1848"/>
        <end position="1875"/>
    </location>
</feature>
<evidence type="ECO:0000256" key="10">
    <source>
        <dbReference type="ARBA" id="ARBA00023237"/>
    </source>
</evidence>
<feature type="region of interest" description="Disordered" evidence="11">
    <location>
        <begin position="1453"/>
        <end position="1479"/>
    </location>
</feature>
<dbReference type="InterPro" id="IPR001119">
    <property type="entry name" value="SLH_dom"/>
</dbReference>
<dbReference type="InterPro" id="IPR008640">
    <property type="entry name" value="Adhesin_Head_dom"/>
</dbReference>
<proteinExistence type="inferred from homology"/>
<evidence type="ECO:0000256" key="2">
    <source>
        <dbReference type="ARBA" id="ARBA00004442"/>
    </source>
</evidence>
<keyword evidence="9" id="KW-0472">Membrane</keyword>
<feature type="region of interest" description="Disordered" evidence="11">
    <location>
        <begin position="890"/>
        <end position="915"/>
    </location>
</feature>
<evidence type="ECO:0000256" key="4">
    <source>
        <dbReference type="ARBA" id="ARBA00022448"/>
    </source>
</evidence>
<dbReference type="Proteomes" id="UP000255367">
    <property type="component" value="Unassembled WGS sequence"/>
</dbReference>
<keyword evidence="10" id="KW-0998">Cell outer membrane</keyword>
<evidence type="ECO:0000256" key="8">
    <source>
        <dbReference type="ARBA" id="ARBA00022927"/>
    </source>
</evidence>
<feature type="domain" description="SLH" evidence="12">
    <location>
        <begin position="2475"/>
        <end position="2538"/>
    </location>
</feature>
<feature type="region of interest" description="Disordered" evidence="11">
    <location>
        <begin position="1060"/>
        <end position="1087"/>
    </location>
</feature>
<evidence type="ECO:0000256" key="6">
    <source>
        <dbReference type="ARBA" id="ARBA00022692"/>
    </source>
</evidence>
<feature type="compositionally biased region" description="Polar residues" evidence="11">
    <location>
        <begin position="901"/>
        <end position="915"/>
    </location>
</feature>
<gene>
    <name evidence="13" type="primary">omp-alpha_4</name>
    <name evidence="13" type="ORF">NCTC12020_01636</name>
</gene>
<dbReference type="Pfam" id="PF05662">
    <property type="entry name" value="YadA_stalk"/>
    <property type="match status" value="2"/>
</dbReference>
<feature type="region of interest" description="Disordered" evidence="11">
    <location>
        <begin position="1396"/>
        <end position="1428"/>
    </location>
</feature>
<dbReference type="Gene3D" id="2.60.40.4050">
    <property type="match status" value="1"/>
</dbReference>
<dbReference type="InterPro" id="IPR045584">
    <property type="entry name" value="Pilin-like"/>
</dbReference>
<dbReference type="GO" id="GO:0009279">
    <property type="term" value="C:cell outer membrane"/>
    <property type="evidence" value="ECO:0007669"/>
    <property type="project" value="UniProtKB-SubCell"/>
</dbReference>
<evidence type="ECO:0000313" key="13">
    <source>
        <dbReference type="EMBL" id="SUP44389.1"/>
    </source>
</evidence>
<evidence type="ECO:0000256" key="1">
    <source>
        <dbReference type="ARBA" id="ARBA00004241"/>
    </source>
</evidence>
<dbReference type="RefSeq" id="WP_115310746.1">
    <property type="nucleotide sequence ID" value="NZ_UHIO01000001.1"/>
</dbReference>
<dbReference type="Pfam" id="PF03895">
    <property type="entry name" value="YadA_anchor"/>
    <property type="match status" value="1"/>
</dbReference>
<keyword evidence="8" id="KW-0653">Protein transport</keyword>
<dbReference type="GO" id="GO:0015031">
    <property type="term" value="P:protein transport"/>
    <property type="evidence" value="ECO:0007669"/>
    <property type="project" value="UniProtKB-KW"/>
</dbReference>
<evidence type="ECO:0000313" key="14">
    <source>
        <dbReference type="Proteomes" id="UP000255367"/>
    </source>
</evidence>
<dbReference type="InterPro" id="IPR008635">
    <property type="entry name" value="Coiled_stalk_dom"/>
</dbReference>
<dbReference type="CDD" id="cd12820">
    <property type="entry name" value="LbR_YadA-like"/>
    <property type="match status" value="2"/>
</dbReference>
<protein>
    <submittedName>
        <fullName evidence="13">Outer membrane protein alpha</fullName>
    </submittedName>
</protein>
<organism evidence="13 14">
    <name type="scientific">Veillonella criceti</name>
    <dbReference type="NCBI Taxonomy" id="103891"/>
    <lineage>
        <taxon>Bacteria</taxon>
        <taxon>Bacillati</taxon>
        <taxon>Bacillota</taxon>
        <taxon>Negativicutes</taxon>
        <taxon>Veillonellales</taxon>
        <taxon>Veillonellaceae</taxon>
        <taxon>Veillonella</taxon>
    </lineage>
</organism>
<dbReference type="Gene3D" id="3.30.1300.30">
    <property type="entry name" value="GSPII I/J protein-like"/>
    <property type="match status" value="1"/>
</dbReference>
<dbReference type="Gene3D" id="2.150.10.10">
    <property type="entry name" value="Serralysin-like metalloprotease, C-terminal"/>
    <property type="match status" value="2"/>
</dbReference>
<dbReference type="Pfam" id="PF05658">
    <property type="entry name" value="YadA_head"/>
    <property type="match status" value="4"/>
</dbReference>
<sequence>MNKVYKVIWSRTKGCYVVASEFAKRHTKSSATSVSRVALASLLVAGVLTSSVYAAEDNIVVADGKVGIGYTTSANGNQSIAIGSEATARTKSSIAIGEKATVGPVATNSIAIGGVVDSTGVGNTVNSAESIALGVGNIINSYQGETQGTSNLNRENIAIGKNNIMREHGEQVNNPVFGNVVMGTNNVMYGQQSVAIGYKTTVSNTSSVAIGHNTEALRANTIAIGQAHAKSTQSIAIGMSSTVEPGSGDGIALGASARVEQGAVESIAIGPSARAQGKNGTALGSYAFTYADNGVAIGTASQAVRSGGTSIGYDPMTGKRAAITGDNPTWKGTHGAVSVGGTTQEFVGLDENNTPQYKRTYITRQITNVAAGEYNTDAVNVAQLKRVDLKTTADVMNPANPSGGGVILNSERLKLTGGATGEVAANNIKTTITSDRTEVKIELAKDVNLTESGSVSFGAPQVETKGQSTTPVTGLNKDGLTIVGTTTDKDGTTQALTTTKIGADKIVVNGQEGKDGNPATGVVIGKQDVTPSIKQADGITKPGEAQTGNYVTGLDNTKWNPEEKGIVESRAATEGQLKDAVDGIVDGTGENATGGFGLTADNQVDGKPVEVRQDLGKTIQIAGDGQNISTTADPTSGKITVGLTNDLSIGGPAGKDGKDGVDGKIGVKGKDGLAGVSINGADGSIGLTGPKGADGKAGVSITIKGEKGQPGVEGVTGQNGKDGLTRIVYEDEAGTPHQVATLEDGQKYAGDNGQSDATKVINKKLNEQLDIIGGADSTKLTDNNIGVNNVGGKLKIQLAKDINLGEAGSVRFVPESAPLDENGQPTVPVTGLDKNGLTIAGTTTDKDGTTQVPTTTTIGADKIVVNGQDGQDGKPGTGVVIGKQGVTPSIEQADGTIKPGETQTGNYVTGLDNTEWNPEEKGIVESRAATEGQLKDAVDGIAKGTGENATGGFGLTADNQVDGKPVEVRQDLGKTIQIAGDGQNISTTADPTSGKITVGLTNDLSIGGPAGKDGKDGINGSIGVNGADGKSGVGINGKDGISIKGADGKNGVTIYAKDGKDGEDGVPGSEGHIGLTGAPGKDGQPGSSADIHVIRGAAGVDGVTGQNGKDGLTRIVYEDEAGTTHQVATLEDGQKYAGDNGQGVGNEANIIKKHLNEQLDIIGGADSTKLTDKNIGVNNVDGKLKVQLAKDVNLGEVGSVRFMPENTPLDKNGQATVPVTGLDKDGLTIAGTTTDKDGTTQVPTTTKIGADKIVVNGQEGKDGNPGTGVVIGKQGVTPSIEQADGTTKLGEAQTGNYVTGLDNTKWTPSEGIVESRAATEGQLKDAVDGIAKGTGENATGGFGLTADNQVDGKPVEVRQDLGKTIQIAGDGQNISTTADPTSGKITVGLTNDLSIGGPAGKDGQNGKDGVDGKIGVNGADGKSGVGIDGKNGISIKGADGKNGITIYAKDGKDGEDGVPGSEGHIGLTGAPGKDGQPGSSADIHVIRGAAGVDGVTGQNGKDGLTRIVYEDEAGTPHQVATLEDGQKYAGDNGQGVGNEGNIIKKHLNEQLDIVGGADSAKLTDKNIGVNNVDGKLKVQLAKDINLGEAGSVRFMPENTPLDEKGQPTAPVTGLNKDGLIVVGTTAGEDGTTQVPTTTKIGADKIVVNGQEGKDGNPATGVVIGKQDVTPSIKQADGTTKPGEAQTGNYVTGLDNTKWNPEEKGIVESRAATEGQLKDAVDGIAKGTGENAIGGFGLTADNQVDGKPVEVRQDLGKTIQIAGDGQNIFTTADPTSGKITIGLTNDLSIGGPAGKDGQAGQDGKDGINGNIGVNGADGKSGVGINGKDGISIKGADGKNGVTIYAKDGKDGEDGVPGSEGHIGLTGAPGKDGQPGSSADIHVIRGAAGVDGVTGQNGKDGLTRIVYEDEAGTTHQVATLEDGQKYAGDNGQGVGNEANIIKKHLNEQLDIIGGADSTKLTDKNIGVNNVDGKLKVQLAQNIDLGAKGSLEAGDVKVGFHEGNLTTVSGNPVKAGQYVTGLSNIDWDIKNPDIVSGRAATENQLKTVSDAIKGVIDGTGENATGGFGLTGDDGKELKQDLGKTIKVVGGITSSDTAESDASGVSNITTRVNGSALEISLNKDVLLGSEGSVTAGETFIDKAGVDTNKVNTGEVAIKESDIKITKDGMNAGNKQITNLASGATGKDENDKPVYGNDTNAANIGDVKELVGQVDKKIAGGRGFAGDSGMTTVGLGQNLVVKGGIADEAKLADNNIGIIAKDGSLNVKLAKDLTNLNSVTIGDKEGDHTSITSDGIAISGGPTFTRNQIDAADNKITGVAKGDINEKSTDAINGGQLFEELGKRDQAIDGLGGAVNKLGNQINRVGAGAAALAALHPLDFDPDDKWDVAAGYGHYKGANAAAIGAYYRPNEDTMVSLGGSIGGGENMVNVGVSLKLGQGNNVSRGRVAMAKEMKDMRKEIEDLRSALVAVSEGRRLDPTKTKLFPDIPKNHWAYNELAILAGNDIVIGYPDGNFDGNRMMTRYEFAMIIYREMMRGAQISDRLFDEFELELERIRVDVIAKDKDGNPTIERVRVIPGRG</sequence>
<dbReference type="GO" id="GO:0005615">
    <property type="term" value="C:extracellular space"/>
    <property type="evidence" value="ECO:0007669"/>
    <property type="project" value="TreeGrafter"/>
</dbReference>
<dbReference type="Pfam" id="PF00395">
    <property type="entry name" value="SLH"/>
    <property type="match status" value="1"/>
</dbReference>
<name>A0A380NMG4_9FIRM</name>
<reference evidence="13 14" key="1">
    <citation type="submission" date="2018-06" db="EMBL/GenBank/DDBJ databases">
        <authorList>
            <consortium name="Pathogen Informatics"/>
            <person name="Doyle S."/>
        </authorList>
    </citation>
    <scope>NUCLEOTIDE SEQUENCE [LARGE SCALE GENOMIC DNA]</scope>
    <source>
        <strain evidence="13 14">NCTC12020</strain>
    </source>
</reference>
<keyword evidence="14" id="KW-1185">Reference proteome</keyword>
<dbReference type="GO" id="GO:0009986">
    <property type="term" value="C:cell surface"/>
    <property type="evidence" value="ECO:0007669"/>
    <property type="project" value="UniProtKB-SubCell"/>
</dbReference>
<comment type="subcellular location">
    <subcellularLocation>
        <location evidence="2">Cell outer membrane</location>
    </subcellularLocation>
    <subcellularLocation>
        <location evidence="1">Cell surface</location>
    </subcellularLocation>
</comment>
<feature type="region of interest" description="Disordered" evidence="11">
    <location>
        <begin position="534"/>
        <end position="559"/>
    </location>
</feature>
<evidence type="ECO:0000256" key="7">
    <source>
        <dbReference type="ARBA" id="ARBA00022729"/>
    </source>
</evidence>
<evidence type="ECO:0000256" key="5">
    <source>
        <dbReference type="ARBA" id="ARBA00022452"/>
    </source>
</evidence>
<dbReference type="Pfam" id="PF13018">
    <property type="entry name" value="ESPR"/>
    <property type="match status" value="1"/>
</dbReference>
<evidence type="ECO:0000256" key="9">
    <source>
        <dbReference type="ARBA" id="ARBA00023136"/>
    </source>
</evidence>
<dbReference type="InterPro" id="IPR005594">
    <property type="entry name" value="YadA_C"/>
</dbReference>
<keyword evidence="6" id="KW-0812">Transmembrane</keyword>
<dbReference type="GO" id="GO:0031012">
    <property type="term" value="C:extracellular matrix"/>
    <property type="evidence" value="ECO:0007669"/>
    <property type="project" value="TreeGrafter"/>
</dbReference>